<feature type="compositionally biased region" description="Basic and acidic residues" evidence="3">
    <location>
        <begin position="229"/>
        <end position="238"/>
    </location>
</feature>
<feature type="compositionally biased region" description="Basic and acidic residues" evidence="3">
    <location>
        <begin position="54"/>
        <end position="67"/>
    </location>
</feature>
<feature type="compositionally biased region" description="Basic and acidic residues" evidence="3">
    <location>
        <begin position="544"/>
        <end position="556"/>
    </location>
</feature>
<feature type="compositionally biased region" description="Basic residues" evidence="3">
    <location>
        <begin position="293"/>
        <end position="302"/>
    </location>
</feature>
<dbReference type="KEGG" id="glz:GLAREA_06437"/>
<dbReference type="Pfam" id="PF15477">
    <property type="entry name" value="SMAP"/>
    <property type="match status" value="1"/>
</dbReference>
<feature type="domain" description="Small acidic protein-like" evidence="4">
    <location>
        <begin position="512"/>
        <end position="586"/>
    </location>
</feature>
<feature type="compositionally biased region" description="Gly residues" evidence="3">
    <location>
        <begin position="534"/>
        <end position="543"/>
    </location>
</feature>
<dbReference type="InterPro" id="IPR026714">
    <property type="entry name" value="SMAP"/>
</dbReference>
<dbReference type="PANTHER" id="PTHR22175:SF0">
    <property type="entry name" value="SMALL ACIDIC PROTEIN"/>
    <property type="match status" value="1"/>
</dbReference>
<dbReference type="OrthoDB" id="10066125at2759"/>
<dbReference type="Proteomes" id="UP000016922">
    <property type="component" value="Unassembled WGS sequence"/>
</dbReference>
<dbReference type="PANTHER" id="PTHR22175">
    <property type="entry name" value="SMALL ACIDIC PROTEIN-RELATED"/>
    <property type="match status" value="1"/>
</dbReference>
<feature type="region of interest" description="Disordered" evidence="3">
    <location>
        <begin position="1"/>
        <end position="84"/>
    </location>
</feature>
<feature type="region of interest" description="Disordered" evidence="3">
    <location>
        <begin position="202"/>
        <end position="521"/>
    </location>
</feature>
<organism evidence="5 6">
    <name type="scientific">Glarea lozoyensis (strain ATCC 20868 / MF5171)</name>
    <dbReference type="NCBI Taxonomy" id="1116229"/>
    <lineage>
        <taxon>Eukaryota</taxon>
        <taxon>Fungi</taxon>
        <taxon>Dikarya</taxon>
        <taxon>Ascomycota</taxon>
        <taxon>Pezizomycotina</taxon>
        <taxon>Leotiomycetes</taxon>
        <taxon>Helotiales</taxon>
        <taxon>Helotiaceae</taxon>
        <taxon>Glarea</taxon>
    </lineage>
</organism>
<evidence type="ECO:0000256" key="3">
    <source>
        <dbReference type="SAM" id="MobiDB-lite"/>
    </source>
</evidence>
<feature type="compositionally biased region" description="Basic residues" evidence="3">
    <location>
        <begin position="42"/>
        <end position="53"/>
    </location>
</feature>
<evidence type="ECO:0000256" key="2">
    <source>
        <dbReference type="ARBA" id="ARBA00016161"/>
    </source>
</evidence>
<dbReference type="HOGENOM" id="CLU_477477_0_0_1"/>
<evidence type="ECO:0000313" key="5">
    <source>
        <dbReference type="EMBL" id="EPE33424.1"/>
    </source>
</evidence>
<feature type="compositionally biased region" description="Basic and acidic residues" evidence="3">
    <location>
        <begin position="365"/>
        <end position="383"/>
    </location>
</feature>
<feature type="compositionally biased region" description="Basic and acidic residues" evidence="3">
    <location>
        <begin position="74"/>
        <end position="84"/>
    </location>
</feature>
<dbReference type="eggNOG" id="ENOG502SNXT">
    <property type="taxonomic scope" value="Eukaryota"/>
</dbReference>
<evidence type="ECO:0000259" key="4">
    <source>
        <dbReference type="Pfam" id="PF15477"/>
    </source>
</evidence>
<name>S3D8F0_GLAL2</name>
<sequence length="587" mass="65810">MEGADFISFGDISQKQPFDTKREPGLTFDNKTEVERKEIQRAHRLAAKRAHKKEKSDAKKARKENAILHRRATKNREKYNKNKERNAIRDIEAERKKIRRQALDQYKNITGEKFEGLGRPVLPEGKSVPEGEENMFALWDLGDEEIVKRIRGHKAKKREAARKLRRSQMEMKKLNRALKARRKECENRGEVFDVQAVTKEILEAQGKEKDKEAEGEDDGWEDEVEEGEGEKKGKRTAEGDVDGEPSAKKSKMSNGDAREEVGADGKKKKKGPNIPKLNLALLDDATIAARVAKEKKKTRTYLKKIDAVATSLDGVDGNNKPVKKEKKKRKDSNAGDEKPVVEDTEMAETTTPKKEKKESKKKKKDMASEEEKPEVAGEVKPTENTEIAEATTPKESKKKKKSKDAEEEKIVEQDTEVLEPTTSKKDKKKKKDKTSEEDQPTEEAVEVVTPKKDSKKKNKDKSSTKEVSIDPETTSNPESKKKKKDKSSKSDPDAKSSKKRKAEAEPVVAAQWNPEALGGDAERKSKFLRLLGGGKVATNGEGGKGGEGDKGKTKGEIEKVQSELERQYEMGMKMKHDGGGKRRGLGA</sequence>
<accession>S3D8F0</accession>
<gene>
    <name evidence="5" type="ORF">GLAREA_06437</name>
</gene>
<feature type="region of interest" description="Disordered" evidence="3">
    <location>
        <begin position="152"/>
        <end position="186"/>
    </location>
</feature>
<feature type="compositionally biased region" description="Basic and acidic residues" evidence="3">
    <location>
        <begin position="18"/>
        <end position="41"/>
    </location>
</feature>
<comment type="similarity">
    <text evidence="1">Belongs to the SMAP family.</text>
</comment>
<keyword evidence="6" id="KW-1185">Reference proteome</keyword>
<dbReference type="InterPro" id="IPR028124">
    <property type="entry name" value="SMAP_dom"/>
</dbReference>
<feature type="compositionally biased region" description="Basic residues" evidence="3">
    <location>
        <begin position="321"/>
        <end position="330"/>
    </location>
</feature>
<feature type="compositionally biased region" description="Basic and acidic residues" evidence="3">
    <location>
        <begin position="256"/>
        <end position="265"/>
    </location>
</feature>
<dbReference type="EMBL" id="KE145358">
    <property type="protein sequence ID" value="EPE33424.1"/>
    <property type="molecule type" value="Genomic_DNA"/>
</dbReference>
<feature type="compositionally biased region" description="Acidic residues" evidence="3">
    <location>
        <begin position="213"/>
        <end position="228"/>
    </location>
</feature>
<feature type="compositionally biased region" description="Basic and acidic residues" evidence="3">
    <location>
        <begin position="202"/>
        <end position="212"/>
    </location>
</feature>
<dbReference type="RefSeq" id="XP_008080041.1">
    <property type="nucleotide sequence ID" value="XM_008081850.1"/>
</dbReference>
<feature type="compositionally biased region" description="Basic and acidic residues" evidence="3">
    <location>
        <begin position="403"/>
        <end position="412"/>
    </location>
</feature>
<evidence type="ECO:0000313" key="6">
    <source>
        <dbReference type="Proteomes" id="UP000016922"/>
    </source>
</evidence>
<feature type="compositionally biased region" description="Basic and acidic residues" evidence="3">
    <location>
        <begin position="331"/>
        <end position="341"/>
    </location>
</feature>
<feature type="compositionally biased region" description="Basic residues" evidence="3">
    <location>
        <begin position="152"/>
        <end position="166"/>
    </location>
</feature>
<protein>
    <recommendedName>
        <fullName evidence="2">Small acidic protein</fullName>
    </recommendedName>
</protein>
<dbReference type="GeneID" id="19465490"/>
<feature type="compositionally biased region" description="Acidic residues" evidence="3">
    <location>
        <begin position="435"/>
        <end position="445"/>
    </location>
</feature>
<evidence type="ECO:0000256" key="1">
    <source>
        <dbReference type="ARBA" id="ARBA00006502"/>
    </source>
</evidence>
<feature type="compositionally biased region" description="Basic and acidic residues" evidence="3">
    <location>
        <begin position="487"/>
        <end position="496"/>
    </location>
</feature>
<proteinExistence type="inferred from homology"/>
<dbReference type="OMA" id="RRETEYN"/>
<feature type="region of interest" description="Disordered" evidence="3">
    <location>
        <begin position="534"/>
        <end position="556"/>
    </location>
</feature>
<dbReference type="AlphaFoldDB" id="S3D8F0"/>
<reference evidence="5 6" key="1">
    <citation type="journal article" date="2013" name="BMC Genomics">
        <title>Genomics-driven discovery of the pneumocandin biosynthetic gene cluster in the fungus Glarea lozoyensis.</title>
        <authorList>
            <person name="Chen L."/>
            <person name="Yue Q."/>
            <person name="Zhang X."/>
            <person name="Xiang M."/>
            <person name="Wang C."/>
            <person name="Li S."/>
            <person name="Che Y."/>
            <person name="Ortiz-Lopez F.J."/>
            <person name="Bills G.F."/>
            <person name="Liu X."/>
            <person name="An Z."/>
        </authorList>
    </citation>
    <scope>NUCLEOTIDE SEQUENCE [LARGE SCALE GENOMIC DNA]</scope>
    <source>
        <strain evidence="6">ATCC 20868 / MF5171</strain>
    </source>
</reference>